<evidence type="ECO:0000313" key="1">
    <source>
        <dbReference type="EMBL" id="KAI0084065.1"/>
    </source>
</evidence>
<sequence>MVFTYTPLEDIPAVFSDLQKTFRTGKTKPIAYRKEQLAQVAWMLRDHQQEWADALKADLGRPSLEADFLEINPAISEAKDAYDNVEKWSKTEKARWDMTWSVMKPQIRKEPKGVVLIITPFNFPVHLTITHVSSAIAAGNCVVIKPSELCPAVSELYAELVPKYLDSETVRVVNGDVPVVSKLLEFPWDHIVYVGSGRVAKIVAAAAAKHLTPLTTELGGKSPVFIDPNTDFELAAKRVLWGKLANAGQVCVAPDYVLIPRDAQDRFVEEVKKVYASFYPEGDPSKSDSFSRIITEAHTARIKKLIDESKGTVVFGGEANVQEKYVAPTLLKDVTLDDSTMQEEIFGPVLPIVPVEDVNEAINIVNDREHALCLYVFSNDPKYKAKVFDNTQSGGAIANETIIHVGATGLPFGGIGPSGCKTASVLKQSTIKLIILYTAGYLSGKYGFDILTHHRCTLDNPRWVDTVLMKGRYPPYTEKSTSFLKKMTNVTMPPRFGKAASKRWGLWLVFTLLGIVTAVLIKRQTA</sequence>
<dbReference type="EMBL" id="MU274948">
    <property type="protein sequence ID" value="KAI0084065.1"/>
    <property type="molecule type" value="Genomic_DNA"/>
</dbReference>
<protein>
    <submittedName>
        <fullName evidence="1">Aldehyde/histidinol dehydrogenase</fullName>
    </submittedName>
</protein>
<gene>
    <name evidence="1" type="ORF">BDY19DRAFT_561588</name>
</gene>
<name>A0ACB8TPW6_9APHY</name>
<dbReference type="Proteomes" id="UP001055072">
    <property type="component" value="Unassembled WGS sequence"/>
</dbReference>
<comment type="caution">
    <text evidence="1">The sequence shown here is derived from an EMBL/GenBank/DDBJ whole genome shotgun (WGS) entry which is preliminary data.</text>
</comment>
<proteinExistence type="predicted"/>
<accession>A0ACB8TPW6</accession>
<evidence type="ECO:0000313" key="2">
    <source>
        <dbReference type="Proteomes" id="UP001055072"/>
    </source>
</evidence>
<reference evidence="1" key="1">
    <citation type="journal article" date="2021" name="Environ. Microbiol.">
        <title>Gene family expansions and transcriptome signatures uncover fungal adaptations to wood decay.</title>
        <authorList>
            <person name="Hage H."/>
            <person name="Miyauchi S."/>
            <person name="Viragh M."/>
            <person name="Drula E."/>
            <person name="Min B."/>
            <person name="Chaduli D."/>
            <person name="Navarro D."/>
            <person name="Favel A."/>
            <person name="Norest M."/>
            <person name="Lesage-Meessen L."/>
            <person name="Balint B."/>
            <person name="Merenyi Z."/>
            <person name="de Eugenio L."/>
            <person name="Morin E."/>
            <person name="Martinez A.T."/>
            <person name="Baldrian P."/>
            <person name="Stursova M."/>
            <person name="Martinez M.J."/>
            <person name="Novotny C."/>
            <person name="Magnuson J.K."/>
            <person name="Spatafora J.W."/>
            <person name="Maurice S."/>
            <person name="Pangilinan J."/>
            <person name="Andreopoulos W."/>
            <person name="LaButti K."/>
            <person name="Hundley H."/>
            <person name="Na H."/>
            <person name="Kuo A."/>
            <person name="Barry K."/>
            <person name="Lipzen A."/>
            <person name="Henrissat B."/>
            <person name="Riley R."/>
            <person name="Ahrendt S."/>
            <person name="Nagy L.G."/>
            <person name="Grigoriev I.V."/>
            <person name="Martin F."/>
            <person name="Rosso M.N."/>
        </authorList>
    </citation>
    <scope>NUCLEOTIDE SEQUENCE</scope>
    <source>
        <strain evidence="1">CBS 384.51</strain>
    </source>
</reference>
<keyword evidence="2" id="KW-1185">Reference proteome</keyword>
<organism evidence="1 2">
    <name type="scientific">Irpex rosettiformis</name>
    <dbReference type="NCBI Taxonomy" id="378272"/>
    <lineage>
        <taxon>Eukaryota</taxon>
        <taxon>Fungi</taxon>
        <taxon>Dikarya</taxon>
        <taxon>Basidiomycota</taxon>
        <taxon>Agaricomycotina</taxon>
        <taxon>Agaricomycetes</taxon>
        <taxon>Polyporales</taxon>
        <taxon>Irpicaceae</taxon>
        <taxon>Irpex</taxon>
    </lineage>
</organism>